<dbReference type="AlphaFoldDB" id="A0A9E2BJ68"/>
<sequence>MLSKDIVLNMVGVYLIYVLGPDKGKYWEM</sequence>
<organism evidence="1 2">
    <name type="scientific">Psychracetigena formicireducens</name>
    <dbReference type="NCBI Taxonomy" id="2986056"/>
    <lineage>
        <taxon>Bacteria</taxon>
        <taxon>Bacillati</taxon>
        <taxon>Candidatus Lithacetigenota</taxon>
        <taxon>Candidatus Psychracetigena</taxon>
    </lineage>
</organism>
<gene>
    <name evidence="1" type="ORF">DDT42_01850</name>
</gene>
<name>A0A9E2BJ68_PSYF1</name>
<dbReference type="EMBL" id="QLTW01000247">
    <property type="protein sequence ID" value="MBT9145971.1"/>
    <property type="molecule type" value="Genomic_DNA"/>
</dbReference>
<reference evidence="1 2" key="1">
    <citation type="journal article" date="2021" name="bioRxiv">
        <title>Unique metabolic strategies in Hadean analogues reveal hints for primordial physiology.</title>
        <authorList>
            <person name="Nobu M.K."/>
            <person name="Nakai R."/>
            <person name="Tamazawa S."/>
            <person name="Mori H."/>
            <person name="Toyoda A."/>
            <person name="Ijiri A."/>
            <person name="Suzuki S."/>
            <person name="Kurokawa K."/>
            <person name="Kamagata Y."/>
            <person name="Tamaki H."/>
        </authorList>
    </citation>
    <scope>NUCLEOTIDE SEQUENCE [LARGE SCALE GENOMIC DNA]</scope>
    <source>
        <strain evidence="1">BS525</strain>
    </source>
</reference>
<evidence type="ECO:0000313" key="1">
    <source>
        <dbReference type="EMBL" id="MBT9145971.1"/>
    </source>
</evidence>
<dbReference type="Proteomes" id="UP000811545">
    <property type="component" value="Unassembled WGS sequence"/>
</dbReference>
<evidence type="ECO:0000313" key="2">
    <source>
        <dbReference type="Proteomes" id="UP000811545"/>
    </source>
</evidence>
<protein>
    <submittedName>
        <fullName evidence="1">Uncharacterized protein</fullName>
    </submittedName>
</protein>
<comment type="caution">
    <text evidence="1">The sequence shown here is derived from an EMBL/GenBank/DDBJ whole genome shotgun (WGS) entry which is preliminary data.</text>
</comment>
<accession>A0A9E2BJ68</accession>
<proteinExistence type="predicted"/>